<dbReference type="GO" id="GO:0016773">
    <property type="term" value="F:phosphotransferase activity, alcohol group as acceptor"/>
    <property type="evidence" value="ECO:0007669"/>
    <property type="project" value="InterPro"/>
</dbReference>
<comment type="catalytic activity">
    <reaction evidence="12 16">
        <text>D-glycero-beta-D-manno-heptose 1-phosphate + ATP + H(+) = ADP-D-glycero-beta-D-manno-heptose + diphosphate</text>
        <dbReference type="Rhea" id="RHEA:27465"/>
        <dbReference type="ChEBI" id="CHEBI:15378"/>
        <dbReference type="ChEBI" id="CHEBI:30616"/>
        <dbReference type="ChEBI" id="CHEBI:33019"/>
        <dbReference type="ChEBI" id="CHEBI:59967"/>
        <dbReference type="ChEBI" id="CHEBI:61593"/>
        <dbReference type="EC" id="2.7.7.70"/>
    </reaction>
</comment>
<keyword evidence="5 16" id="KW-0808">Transferase</keyword>
<keyword evidence="11 16" id="KW-0119">Carbohydrate metabolism</keyword>
<keyword evidence="10 16" id="KW-0511">Multifunctional enzyme</keyword>
<protein>
    <recommendedName>
        <fullName evidence="16">Bifunctional protein HldE</fullName>
    </recommendedName>
    <domain>
        <recommendedName>
            <fullName evidence="16">D-beta-D-heptose 7-phosphate kinase</fullName>
            <ecNumber evidence="16">2.7.1.167</ecNumber>
        </recommendedName>
        <alternativeName>
            <fullName evidence="16">D-beta-D-heptose 7-phosphotransferase</fullName>
        </alternativeName>
        <alternativeName>
            <fullName evidence="16">D-glycero-beta-D-manno-heptose-7-phosphate kinase</fullName>
        </alternativeName>
    </domain>
    <domain>
        <recommendedName>
            <fullName evidence="16">D-beta-D-heptose 1-phosphate adenylyltransferase</fullName>
            <ecNumber evidence="16">2.7.7.70</ecNumber>
        </recommendedName>
        <alternativeName>
            <fullName evidence="16">D-glycero-beta-D-manno-heptose 1-phosphate adenylyltransferase</fullName>
        </alternativeName>
    </domain>
</protein>
<evidence type="ECO:0000259" key="18">
    <source>
        <dbReference type="Pfam" id="PF01467"/>
    </source>
</evidence>
<dbReference type="Proteomes" id="UP000254326">
    <property type="component" value="Unassembled WGS sequence"/>
</dbReference>
<dbReference type="GO" id="GO:0097171">
    <property type="term" value="P:ADP-L-glycero-beta-D-manno-heptose biosynthetic process"/>
    <property type="evidence" value="ECO:0007669"/>
    <property type="project" value="UniProtKB-UniPathway"/>
</dbReference>
<dbReference type="GO" id="GO:0033786">
    <property type="term" value="F:heptose-1-phosphate adenylyltransferase activity"/>
    <property type="evidence" value="ECO:0007669"/>
    <property type="project" value="UniProtKB-UniRule"/>
</dbReference>
<dbReference type="InterPro" id="IPR023030">
    <property type="entry name" value="Bifunc_HldE"/>
</dbReference>
<dbReference type="InterPro" id="IPR011913">
    <property type="entry name" value="RfaE_dom_I"/>
</dbReference>
<proteinExistence type="inferred from homology"/>
<evidence type="ECO:0000256" key="15">
    <source>
        <dbReference type="ARBA" id="ARBA00061122"/>
    </source>
</evidence>
<evidence type="ECO:0000256" key="10">
    <source>
        <dbReference type="ARBA" id="ARBA00023268"/>
    </source>
</evidence>
<dbReference type="PANTHER" id="PTHR46969:SF1">
    <property type="entry name" value="BIFUNCTIONAL PROTEIN HLDE"/>
    <property type="match status" value="1"/>
</dbReference>
<dbReference type="NCBIfam" id="TIGR02198">
    <property type="entry name" value="rfaE_dom_I"/>
    <property type="match status" value="1"/>
</dbReference>
<dbReference type="InterPro" id="IPR014729">
    <property type="entry name" value="Rossmann-like_a/b/a_fold"/>
</dbReference>
<sequence>MTSSHLNFKNKHILVVGDVMLDRYWHGGTSRISPEAPVQVVKVSSVEDRPGGAANVALGLAKLGVRVSLVGVVGNDENAAALEVALKKEGVDCHFVVAESLPTITKLRVVSRHQQLIRLDFEEREDSLSQNQAIEEKVEQLLGDVNAVVFSDYAKGCLADVTTLIAHANAADVPSFVDPKGSDFSIYQGATLVKPNLVEFEAIVGECRDSKDIEQKGVELRERYGWQALLVTRGEDGLMLLEKNKAPFSLATAAKEVFDVTGAGDTVVAVLTAVFATSKRFSDAVDYANQAAGYVVGKLGTASIDAQTLDAIMFARSHSSNFGVLSPDDLKEQIRMAQLNGEKIVFTNGCFDILHPGHVAYIKQAKALGDRLIVAVNTDASVKRLKGEKRPVNDLVHRMAVLEGVGAIDWVTWFDEDTPLEIIKMLTPDILVKGGDYTVASIVGAEHVIEHGGEVKVLSFVDGYSTTSIIEKANS</sequence>
<keyword evidence="20" id="KW-1185">Reference proteome</keyword>
<comment type="pathway">
    <text evidence="16">Nucleotide-sugar biosynthesis; ADP-L-glycero-beta-D-manno-heptose biosynthesis; ADP-L-glycero-beta-D-manno-heptose from D-glycero-beta-D-manno-heptose 7-phosphate: step 3/4.</text>
</comment>
<evidence type="ECO:0000256" key="7">
    <source>
        <dbReference type="ARBA" id="ARBA00022741"/>
    </source>
</evidence>
<name>A0A370U7H8_9GAMM</name>
<dbReference type="HAMAP" id="MF_01603">
    <property type="entry name" value="HldE"/>
    <property type="match status" value="1"/>
</dbReference>
<dbReference type="Pfam" id="PF00294">
    <property type="entry name" value="PfkB"/>
    <property type="match status" value="1"/>
</dbReference>
<dbReference type="PROSITE" id="PS00583">
    <property type="entry name" value="PFKB_KINASES_1"/>
    <property type="match status" value="1"/>
</dbReference>
<dbReference type="SUPFAM" id="SSF52374">
    <property type="entry name" value="Nucleotidylyl transferase"/>
    <property type="match status" value="1"/>
</dbReference>
<keyword evidence="6 16" id="KW-0548">Nucleotidyltransferase</keyword>
<comment type="similarity">
    <text evidence="14 16">In the N-terminal section; belongs to the carbohydrate kinase PfkB family.</text>
</comment>
<keyword evidence="8 16" id="KW-0418">Kinase</keyword>
<feature type="region of interest" description="Ribokinase" evidence="16">
    <location>
        <begin position="1"/>
        <end position="319"/>
    </location>
</feature>
<evidence type="ECO:0000313" key="20">
    <source>
        <dbReference type="Proteomes" id="UP000254326"/>
    </source>
</evidence>
<dbReference type="EMBL" id="QKRA01000006">
    <property type="protein sequence ID" value="RDL43688.1"/>
    <property type="molecule type" value="Genomic_DNA"/>
</dbReference>
<evidence type="ECO:0000256" key="12">
    <source>
        <dbReference type="ARBA" id="ARBA00047428"/>
    </source>
</evidence>
<evidence type="ECO:0000256" key="2">
    <source>
        <dbReference type="ARBA" id="ARBA00003753"/>
    </source>
</evidence>
<reference evidence="19 20" key="1">
    <citation type="submission" date="2018-06" db="EMBL/GenBank/DDBJ databases">
        <title>Marinomonas sp. YLB-05 draft genome sequence.</title>
        <authorList>
            <person name="Yu L."/>
            <person name="Tang X."/>
        </authorList>
    </citation>
    <scope>NUCLEOTIDE SEQUENCE [LARGE SCALE GENOMIC DNA]</scope>
    <source>
        <strain evidence="19 20">YLB-05</strain>
    </source>
</reference>
<evidence type="ECO:0000256" key="14">
    <source>
        <dbReference type="ARBA" id="ARBA00060955"/>
    </source>
</evidence>
<dbReference type="UniPathway" id="UPA00356">
    <property type="reaction ID" value="UER00437"/>
</dbReference>
<dbReference type="Gene3D" id="3.40.50.620">
    <property type="entry name" value="HUPs"/>
    <property type="match status" value="1"/>
</dbReference>
<evidence type="ECO:0000313" key="19">
    <source>
        <dbReference type="EMBL" id="RDL43688.1"/>
    </source>
</evidence>
<dbReference type="Pfam" id="PF01467">
    <property type="entry name" value="CTP_transf_like"/>
    <property type="match status" value="1"/>
</dbReference>
<dbReference type="NCBIfam" id="TIGR00125">
    <property type="entry name" value="cyt_tran_rel"/>
    <property type="match status" value="1"/>
</dbReference>
<accession>A0A370U7H8</accession>
<evidence type="ECO:0000256" key="6">
    <source>
        <dbReference type="ARBA" id="ARBA00022695"/>
    </source>
</evidence>
<dbReference type="InterPro" id="IPR011611">
    <property type="entry name" value="PfkB_dom"/>
</dbReference>
<comment type="pathway">
    <text evidence="3">Bacterial outer membrane biogenesis; LPS core biosynthesis.</text>
</comment>
<comment type="subunit">
    <text evidence="4 16">Homodimer.</text>
</comment>
<evidence type="ECO:0000256" key="4">
    <source>
        <dbReference type="ARBA" id="ARBA00011738"/>
    </source>
</evidence>
<evidence type="ECO:0000256" key="16">
    <source>
        <dbReference type="HAMAP-Rule" id="MF_01603"/>
    </source>
</evidence>
<comment type="similarity">
    <text evidence="15 16">In the C-terminal section; belongs to the cytidylyltransferase family.</text>
</comment>
<dbReference type="FunFam" id="3.40.1190.20:FF:000002">
    <property type="entry name" value="Bifunctional protein HldE"/>
    <property type="match status" value="1"/>
</dbReference>
<dbReference type="NCBIfam" id="NF008454">
    <property type="entry name" value="PRK11316.1"/>
    <property type="match status" value="1"/>
</dbReference>
<dbReference type="CDD" id="cd01172">
    <property type="entry name" value="RfaE_like"/>
    <property type="match status" value="1"/>
</dbReference>
<dbReference type="InterPro" id="IPR004821">
    <property type="entry name" value="Cyt_trans-like"/>
</dbReference>
<comment type="catalytic activity">
    <reaction evidence="13 16">
        <text>D-glycero-beta-D-manno-heptose 7-phosphate + ATP = D-glycero-beta-D-manno-heptose 1,7-bisphosphate + ADP + H(+)</text>
        <dbReference type="Rhea" id="RHEA:27473"/>
        <dbReference type="ChEBI" id="CHEBI:15378"/>
        <dbReference type="ChEBI" id="CHEBI:30616"/>
        <dbReference type="ChEBI" id="CHEBI:60204"/>
        <dbReference type="ChEBI" id="CHEBI:60208"/>
        <dbReference type="ChEBI" id="CHEBI:456216"/>
        <dbReference type="EC" id="2.7.1.167"/>
    </reaction>
</comment>
<evidence type="ECO:0000256" key="1">
    <source>
        <dbReference type="ARBA" id="ARBA00002319"/>
    </source>
</evidence>
<dbReference type="InterPro" id="IPR029056">
    <property type="entry name" value="Ribokinase-like"/>
</dbReference>
<dbReference type="UniPathway" id="UPA00958"/>
<dbReference type="GO" id="GO:0005524">
    <property type="term" value="F:ATP binding"/>
    <property type="evidence" value="ECO:0007669"/>
    <property type="project" value="UniProtKB-UniRule"/>
</dbReference>
<dbReference type="RefSeq" id="WP_115468606.1">
    <property type="nucleotide sequence ID" value="NZ_QKRA01000006.1"/>
</dbReference>
<dbReference type="AlphaFoldDB" id="A0A370U7H8"/>
<feature type="region of interest" description="Cytidylyltransferase" evidence="16">
    <location>
        <begin position="346"/>
        <end position="475"/>
    </location>
</feature>
<dbReference type="GO" id="GO:0033785">
    <property type="term" value="F:heptose 7-phosphate kinase activity"/>
    <property type="evidence" value="ECO:0007669"/>
    <property type="project" value="UniProtKB-UniRule"/>
</dbReference>
<keyword evidence="7 16" id="KW-0547">Nucleotide-binding</keyword>
<gene>
    <name evidence="16" type="primary">hldE</name>
    <name evidence="19" type="ORF">DN730_13155</name>
</gene>
<evidence type="ECO:0000259" key="17">
    <source>
        <dbReference type="Pfam" id="PF00294"/>
    </source>
</evidence>
<comment type="pathway">
    <text evidence="16">Nucleotide-sugar biosynthesis; ADP-L-glycero-beta-D-manno-heptose biosynthesis; ADP-L-glycero-beta-D-manno-heptose from D-glycero-beta-D-manno-heptose 7-phosphate: step 1/4.</text>
</comment>
<feature type="domain" description="Cytidyltransferase-like" evidence="18">
    <location>
        <begin position="346"/>
        <end position="471"/>
    </location>
</feature>
<dbReference type="SUPFAM" id="SSF53613">
    <property type="entry name" value="Ribokinase-like"/>
    <property type="match status" value="1"/>
</dbReference>
<evidence type="ECO:0000256" key="13">
    <source>
        <dbReference type="ARBA" id="ARBA00052873"/>
    </source>
</evidence>
<dbReference type="InterPro" id="IPR011914">
    <property type="entry name" value="RfaE_dom_II"/>
</dbReference>
<comment type="function">
    <text evidence="2 16">Catalyzes the ADP transfer from ATP to D-glycero-beta-D-manno-heptose 1-phosphate, yielding ADP-D-glycero-beta-D-manno-heptose.</text>
</comment>
<dbReference type="NCBIfam" id="TIGR02199">
    <property type="entry name" value="rfaE_dom_II"/>
    <property type="match status" value="1"/>
</dbReference>
<evidence type="ECO:0000256" key="8">
    <source>
        <dbReference type="ARBA" id="ARBA00022777"/>
    </source>
</evidence>
<dbReference type="Gene3D" id="3.40.1190.20">
    <property type="match status" value="1"/>
</dbReference>
<comment type="caution">
    <text evidence="19">The sequence shown here is derived from an EMBL/GenBank/DDBJ whole genome shotgun (WGS) entry which is preliminary data.</text>
</comment>
<dbReference type="EC" id="2.7.7.70" evidence="16"/>
<feature type="binding site" evidence="16">
    <location>
        <begin position="196"/>
        <end position="199"/>
    </location>
    <ligand>
        <name>ATP</name>
        <dbReference type="ChEBI" id="CHEBI:30616"/>
    </ligand>
</feature>
<dbReference type="EC" id="2.7.1.167" evidence="16"/>
<dbReference type="GO" id="GO:0005829">
    <property type="term" value="C:cytosol"/>
    <property type="evidence" value="ECO:0007669"/>
    <property type="project" value="TreeGrafter"/>
</dbReference>
<dbReference type="FunFam" id="3.40.50.620:FF:000028">
    <property type="entry name" value="Bifunctional protein HldE"/>
    <property type="match status" value="1"/>
</dbReference>
<evidence type="ECO:0000256" key="9">
    <source>
        <dbReference type="ARBA" id="ARBA00022840"/>
    </source>
</evidence>
<evidence type="ECO:0000256" key="3">
    <source>
        <dbReference type="ARBA" id="ARBA00004713"/>
    </source>
</evidence>
<feature type="active site" evidence="16">
    <location>
        <position position="265"/>
    </location>
</feature>
<dbReference type="OrthoDB" id="9802794at2"/>
<comment type="function">
    <text evidence="1 16">Catalyzes the phosphorylation of D-glycero-D-manno-heptose 7-phosphate at the C-1 position to selectively form D-glycero-beta-D-manno-heptose-1,7-bisphosphate.</text>
</comment>
<organism evidence="19 20">
    <name type="scientific">Marinomonas piezotolerans</name>
    <dbReference type="NCBI Taxonomy" id="2213058"/>
    <lineage>
        <taxon>Bacteria</taxon>
        <taxon>Pseudomonadati</taxon>
        <taxon>Pseudomonadota</taxon>
        <taxon>Gammaproteobacteria</taxon>
        <taxon>Oceanospirillales</taxon>
        <taxon>Oceanospirillaceae</taxon>
        <taxon>Marinomonas</taxon>
    </lineage>
</organism>
<feature type="domain" description="Carbohydrate kinase PfkB" evidence="17">
    <location>
        <begin position="11"/>
        <end position="303"/>
    </location>
</feature>
<evidence type="ECO:0000256" key="5">
    <source>
        <dbReference type="ARBA" id="ARBA00022679"/>
    </source>
</evidence>
<evidence type="ECO:0000256" key="11">
    <source>
        <dbReference type="ARBA" id="ARBA00023277"/>
    </source>
</evidence>
<dbReference type="GO" id="GO:0009244">
    <property type="term" value="P:lipopolysaccharide core region biosynthetic process"/>
    <property type="evidence" value="ECO:0007669"/>
    <property type="project" value="UniProtKB-UniPathway"/>
</dbReference>
<dbReference type="PANTHER" id="PTHR46969">
    <property type="entry name" value="BIFUNCTIONAL PROTEIN HLDE"/>
    <property type="match status" value="1"/>
</dbReference>
<dbReference type="InterPro" id="IPR002173">
    <property type="entry name" value="Carboh/pur_kinase_PfkB_CS"/>
</dbReference>
<keyword evidence="9 16" id="KW-0067">ATP-binding</keyword>